<sequence>MANPVVEYGMRGCIVPIFRPSIAHTYSTLHLERLVCRVE</sequence>
<evidence type="ECO:0000313" key="3">
    <source>
        <dbReference type="EMBL" id="VFK08259.1"/>
    </source>
</evidence>
<organism evidence="1">
    <name type="scientific">Candidatus Kentrum sp. FM</name>
    <dbReference type="NCBI Taxonomy" id="2126340"/>
    <lineage>
        <taxon>Bacteria</taxon>
        <taxon>Pseudomonadati</taxon>
        <taxon>Pseudomonadota</taxon>
        <taxon>Gammaproteobacteria</taxon>
        <taxon>Candidatus Kentrum</taxon>
    </lineage>
</organism>
<proteinExistence type="predicted"/>
<name>A0A450SA71_9GAMM</name>
<reference evidence="1" key="1">
    <citation type="submission" date="2019-02" db="EMBL/GenBank/DDBJ databases">
        <authorList>
            <person name="Gruber-Vodicka R. H."/>
            <person name="Seah K. B. B."/>
        </authorList>
    </citation>
    <scope>NUCLEOTIDE SEQUENCE</scope>
    <source>
        <strain evidence="1">BECK_BZ163</strain>
        <strain evidence="3">BECK_BZ164</strain>
        <strain evidence="2">BECK_BZ165</strain>
    </source>
</reference>
<accession>A0A450SA71</accession>
<evidence type="ECO:0000313" key="2">
    <source>
        <dbReference type="EMBL" id="VFJ49345.1"/>
    </source>
</evidence>
<dbReference type="AlphaFoldDB" id="A0A450SA71"/>
<dbReference type="EMBL" id="CAADFL010000064">
    <property type="protein sequence ID" value="VFK08259.1"/>
    <property type="molecule type" value="Genomic_DNA"/>
</dbReference>
<dbReference type="EMBL" id="CAADEZ010000065">
    <property type="protein sequence ID" value="VFJ48979.1"/>
    <property type="molecule type" value="Genomic_DNA"/>
</dbReference>
<evidence type="ECO:0000313" key="1">
    <source>
        <dbReference type="EMBL" id="VFJ48979.1"/>
    </source>
</evidence>
<protein>
    <submittedName>
        <fullName evidence="1">Uncharacterized protein</fullName>
    </submittedName>
</protein>
<dbReference type="EMBL" id="CAADFA010000070">
    <property type="protein sequence ID" value="VFJ49345.1"/>
    <property type="molecule type" value="Genomic_DNA"/>
</dbReference>
<gene>
    <name evidence="1" type="ORF">BECKFM1743A_GA0114220_100653</name>
    <name evidence="3" type="ORF">BECKFM1743B_GA0114221_100643</name>
    <name evidence="2" type="ORF">BECKFM1743C_GA0114222_100703</name>
</gene>